<gene>
    <name evidence="2" type="ORF">RJT34_30197</name>
</gene>
<dbReference type="InterPro" id="IPR038765">
    <property type="entry name" value="Papain-like_cys_pep_sf"/>
</dbReference>
<accession>A0AAN9ERX7</accession>
<dbReference type="SUPFAM" id="SSF54001">
    <property type="entry name" value="Cysteine proteinases"/>
    <property type="match status" value="1"/>
</dbReference>
<reference evidence="2 3" key="1">
    <citation type="submission" date="2024-01" db="EMBL/GenBank/DDBJ databases">
        <title>The genomes of 5 underutilized Papilionoideae crops provide insights into root nodulation and disease resistance.</title>
        <authorList>
            <person name="Yuan L."/>
        </authorList>
    </citation>
    <scope>NUCLEOTIDE SEQUENCE [LARGE SCALE GENOMIC DNA]</scope>
    <source>
        <strain evidence="2">LY-2023</strain>
        <tissue evidence="2">Leaf</tissue>
    </source>
</reference>
<organism evidence="2 3">
    <name type="scientific">Clitoria ternatea</name>
    <name type="common">Butterfly pea</name>
    <dbReference type="NCBI Taxonomy" id="43366"/>
    <lineage>
        <taxon>Eukaryota</taxon>
        <taxon>Viridiplantae</taxon>
        <taxon>Streptophyta</taxon>
        <taxon>Embryophyta</taxon>
        <taxon>Tracheophyta</taxon>
        <taxon>Spermatophyta</taxon>
        <taxon>Magnoliopsida</taxon>
        <taxon>eudicotyledons</taxon>
        <taxon>Gunneridae</taxon>
        <taxon>Pentapetalae</taxon>
        <taxon>rosids</taxon>
        <taxon>fabids</taxon>
        <taxon>Fabales</taxon>
        <taxon>Fabaceae</taxon>
        <taxon>Papilionoideae</taxon>
        <taxon>50 kb inversion clade</taxon>
        <taxon>NPAAA clade</taxon>
        <taxon>indigoferoid/millettioid clade</taxon>
        <taxon>Phaseoleae</taxon>
        <taxon>Clitoria</taxon>
    </lineage>
</organism>
<dbReference type="SMART" id="SM00848">
    <property type="entry name" value="Inhibitor_I29"/>
    <property type="match status" value="1"/>
</dbReference>
<proteinExistence type="predicted"/>
<comment type="caution">
    <text evidence="2">The sequence shown here is derived from an EMBL/GenBank/DDBJ whole genome shotgun (WGS) entry which is preliminary data.</text>
</comment>
<dbReference type="Proteomes" id="UP001359559">
    <property type="component" value="Unassembled WGS sequence"/>
</dbReference>
<feature type="domain" description="Cathepsin propeptide inhibitor" evidence="1">
    <location>
        <begin position="66"/>
        <end position="122"/>
    </location>
</feature>
<dbReference type="EMBL" id="JAYKXN010000008">
    <property type="protein sequence ID" value="KAK7262622.1"/>
    <property type="molecule type" value="Genomic_DNA"/>
</dbReference>
<protein>
    <recommendedName>
        <fullName evidence="1">Cathepsin propeptide inhibitor domain-containing protein</fullName>
    </recommendedName>
</protein>
<dbReference type="Gene3D" id="1.10.287.2250">
    <property type="match status" value="1"/>
</dbReference>
<dbReference type="InterPro" id="IPR013201">
    <property type="entry name" value="Prot_inhib_I29"/>
</dbReference>
<dbReference type="AlphaFoldDB" id="A0AAN9ERX7"/>
<dbReference type="Pfam" id="PF08246">
    <property type="entry name" value="Inhibitor_I29"/>
    <property type="match status" value="1"/>
</dbReference>
<sequence>MHPDYISIYNSRHSPTPLFQNSLTITDKKWHPPAKNSVLALFLPLAVGISQVMCRQLHETSMRERHEQWMEKYGKEYKDATEKEKRFLIFKDNVEFIESFNSGNTLYKLDVNHLADLTIKEFKASLNGYKRPLEIRTRTTS</sequence>
<evidence type="ECO:0000313" key="2">
    <source>
        <dbReference type="EMBL" id="KAK7262622.1"/>
    </source>
</evidence>
<evidence type="ECO:0000259" key="1">
    <source>
        <dbReference type="SMART" id="SM00848"/>
    </source>
</evidence>
<evidence type="ECO:0000313" key="3">
    <source>
        <dbReference type="Proteomes" id="UP001359559"/>
    </source>
</evidence>
<name>A0AAN9ERX7_CLITE</name>
<keyword evidence="3" id="KW-1185">Reference proteome</keyword>